<feature type="region of interest" description="Disordered" evidence="7">
    <location>
        <begin position="140"/>
        <end position="479"/>
    </location>
</feature>
<feature type="compositionally biased region" description="Gly residues" evidence="7">
    <location>
        <begin position="18"/>
        <end position="30"/>
    </location>
</feature>
<feature type="region of interest" description="Disordered" evidence="7">
    <location>
        <begin position="1"/>
        <end position="81"/>
    </location>
</feature>
<comment type="catalytic activity">
    <reaction evidence="1">
        <text>Thiol-dependent hydrolysis of ester, thioester, amide, peptide and isopeptide bonds formed by the C-terminal Gly of ubiquitin (a 76-residue protein attached to proteins as an intracellular targeting signal).</text>
        <dbReference type="EC" id="3.4.19.12"/>
    </reaction>
</comment>
<dbReference type="InterPro" id="IPR018200">
    <property type="entry name" value="USP_CS"/>
</dbReference>
<keyword evidence="3" id="KW-0645">Protease</keyword>
<evidence type="ECO:0000256" key="2">
    <source>
        <dbReference type="ARBA" id="ARBA00012759"/>
    </source>
</evidence>
<evidence type="ECO:0000256" key="3">
    <source>
        <dbReference type="ARBA" id="ARBA00022670"/>
    </source>
</evidence>
<evidence type="ECO:0000256" key="7">
    <source>
        <dbReference type="SAM" id="MobiDB-lite"/>
    </source>
</evidence>
<feature type="compositionally biased region" description="Pro residues" evidence="7">
    <location>
        <begin position="140"/>
        <end position="171"/>
    </location>
</feature>
<dbReference type="Pfam" id="PF00443">
    <property type="entry name" value="UCH"/>
    <property type="match status" value="1"/>
</dbReference>
<comment type="caution">
    <text evidence="9">The sequence shown here is derived from an EMBL/GenBank/DDBJ whole genome shotgun (WGS) entry which is preliminary data.</text>
</comment>
<feature type="region of interest" description="Disordered" evidence="7">
    <location>
        <begin position="924"/>
        <end position="1001"/>
    </location>
</feature>
<dbReference type="AlphaFoldDB" id="A0AAN6S6W9"/>
<dbReference type="InterPro" id="IPR038765">
    <property type="entry name" value="Papain-like_cys_pep_sf"/>
</dbReference>
<dbReference type="GO" id="GO:0016579">
    <property type="term" value="P:protein deubiquitination"/>
    <property type="evidence" value="ECO:0007669"/>
    <property type="project" value="InterPro"/>
</dbReference>
<dbReference type="SUPFAM" id="SSF54001">
    <property type="entry name" value="Cysteine proteinases"/>
    <property type="match status" value="1"/>
</dbReference>
<evidence type="ECO:0000313" key="10">
    <source>
        <dbReference type="Proteomes" id="UP001303473"/>
    </source>
</evidence>
<dbReference type="InterPro" id="IPR001394">
    <property type="entry name" value="Peptidase_C19_UCH"/>
</dbReference>
<evidence type="ECO:0000256" key="1">
    <source>
        <dbReference type="ARBA" id="ARBA00000707"/>
    </source>
</evidence>
<feature type="compositionally biased region" description="Basic and acidic residues" evidence="7">
    <location>
        <begin position="310"/>
        <end position="324"/>
    </location>
</feature>
<dbReference type="PROSITE" id="PS50235">
    <property type="entry name" value="USP_3"/>
    <property type="match status" value="1"/>
</dbReference>
<dbReference type="Gene3D" id="3.90.70.10">
    <property type="entry name" value="Cysteine proteinases"/>
    <property type="match status" value="1"/>
</dbReference>
<dbReference type="EC" id="3.4.19.12" evidence="2"/>
<protein>
    <recommendedName>
        <fullName evidence="2">ubiquitinyl hydrolase 1</fullName>
        <ecNumber evidence="2">3.4.19.12</ecNumber>
    </recommendedName>
</protein>
<evidence type="ECO:0000256" key="5">
    <source>
        <dbReference type="ARBA" id="ARBA00022801"/>
    </source>
</evidence>
<dbReference type="InterPro" id="IPR028889">
    <property type="entry name" value="USP"/>
</dbReference>
<keyword evidence="6" id="KW-0788">Thiol protease</keyword>
<evidence type="ECO:0000256" key="6">
    <source>
        <dbReference type="ARBA" id="ARBA00022807"/>
    </source>
</evidence>
<dbReference type="GO" id="GO:0005634">
    <property type="term" value="C:nucleus"/>
    <property type="evidence" value="ECO:0007669"/>
    <property type="project" value="TreeGrafter"/>
</dbReference>
<feature type="compositionally biased region" description="Low complexity" evidence="7">
    <location>
        <begin position="389"/>
        <end position="412"/>
    </location>
</feature>
<dbReference type="GO" id="GO:0004843">
    <property type="term" value="F:cysteine-type deubiquitinase activity"/>
    <property type="evidence" value="ECO:0007669"/>
    <property type="project" value="UniProtKB-EC"/>
</dbReference>
<feature type="compositionally biased region" description="Polar residues" evidence="7">
    <location>
        <begin position="453"/>
        <end position="467"/>
    </location>
</feature>
<dbReference type="InterPro" id="IPR050164">
    <property type="entry name" value="Peptidase_C19"/>
</dbReference>
<evidence type="ECO:0000259" key="8">
    <source>
        <dbReference type="PROSITE" id="PS50235"/>
    </source>
</evidence>
<dbReference type="EMBL" id="MU853775">
    <property type="protein sequence ID" value="KAK3942258.1"/>
    <property type="molecule type" value="Genomic_DNA"/>
</dbReference>
<keyword evidence="10" id="KW-1185">Reference proteome</keyword>
<dbReference type="PANTHER" id="PTHR24006:SF687">
    <property type="entry name" value="UBIQUITIN CARBOXYL-TERMINAL HYDROLASE 10"/>
    <property type="match status" value="1"/>
</dbReference>
<evidence type="ECO:0000313" key="9">
    <source>
        <dbReference type="EMBL" id="KAK3942258.1"/>
    </source>
</evidence>
<feature type="compositionally biased region" description="Low complexity" evidence="7">
    <location>
        <begin position="172"/>
        <end position="182"/>
    </location>
</feature>
<dbReference type="PANTHER" id="PTHR24006">
    <property type="entry name" value="UBIQUITIN CARBOXYL-TERMINAL HYDROLASE"/>
    <property type="match status" value="1"/>
</dbReference>
<dbReference type="GO" id="GO:0006508">
    <property type="term" value="P:proteolysis"/>
    <property type="evidence" value="ECO:0007669"/>
    <property type="project" value="UniProtKB-KW"/>
</dbReference>
<feature type="compositionally biased region" description="Low complexity" evidence="7">
    <location>
        <begin position="360"/>
        <end position="380"/>
    </location>
</feature>
<feature type="compositionally biased region" description="Basic and acidic residues" evidence="7">
    <location>
        <begin position="930"/>
        <end position="944"/>
    </location>
</feature>
<keyword evidence="5" id="KW-0378">Hydrolase</keyword>
<feature type="compositionally biased region" description="Low complexity" evidence="7">
    <location>
        <begin position="225"/>
        <end position="241"/>
    </location>
</feature>
<feature type="compositionally biased region" description="Pro residues" evidence="7">
    <location>
        <begin position="205"/>
        <end position="217"/>
    </location>
</feature>
<reference evidence="10" key="1">
    <citation type="journal article" date="2023" name="Mol. Phylogenet. Evol.">
        <title>Genome-scale phylogeny and comparative genomics of the fungal order Sordariales.</title>
        <authorList>
            <person name="Hensen N."/>
            <person name="Bonometti L."/>
            <person name="Westerberg I."/>
            <person name="Brannstrom I.O."/>
            <person name="Guillou S."/>
            <person name="Cros-Aarteil S."/>
            <person name="Calhoun S."/>
            <person name="Haridas S."/>
            <person name="Kuo A."/>
            <person name="Mondo S."/>
            <person name="Pangilinan J."/>
            <person name="Riley R."/>
            <person name="LaButti K."/>
            <person name="Andreopoulos B."/>
            <person name="Lipzen A."/>
            <person name="Chen C."/>
            <person name="Yan M."/>
            <person name="Daum C."/>
            <person name="Ng V."/>
            <person name="Clum A."/>
            <person name="Steindorff A."/>
            <person name="Ohm R.A."/>
            <person name="Martin F."/>
            <person name="Silar P."/>
            <person name="Natvig D.O."/>
            <person name="Lalanne C."/>
            <person name="Gautier V."/>
            <person name="Ament-Velasquez S.L."/>
            <person name="Kruys A."/>
            <person name="Hutchinson M.I."/>
            <person name="Powell A.J."/>
            <person name="Barry K."/>
            <person name="Miller A.N."/>
            <person name="Grigoriev I.V."/>
            <person name="Debuchy R."/>
            <person name="Gladieux P."/>
            <person name="Hiltunen Thoren M."/>
            <person name="Johannesson H."/>
        </authorList>
    </citation>
    <scope>NUCLEOTIDE SEQUENCE [LARGE SCALE GENOMIC DNA]</scope>
    <source>
        <strain evidence="10">CBS 340.73</strain>
    </source>
</reference>
<proteinExistence type="predicted"/>
<sequence length="1016" mass="108873">MMNNRGHLPAGQPMPGGVEMGPGPGGGGGPVSDRPMHGGHGGGGRETIPRRGGRQQHFNPGAHHYHPHQHHQHQHLPQQPMYPGNYMAAPYGGAPYYMPAPHYPNGAMGASAAYMPYPPAAAYNRSPPAMQHYVPMVPQPYSRPPQHSPVVPAPYQTPPPAAPMMVPPPHTPSSTHSHVPAAAAPPPPMTPPVQQTQAPDLVPAEPQPQPQTQPQPEPETEPRAEQQTPEPAQQTPQTPARSSLTDLPPREPYKPPLPWLSVPDAPFPSRAARSRRRRRILQADAKGVELPQSQQPADSALEQTQQDTAAETKSDAEPASRIEEQAVAMTPKAAADASTLEPVQPRAETPSTQDQPSEYAASTSPTSPSSVQPQQASTPATNVTPTQPAKPAARTAVPAVPAVPVIPVLPKATPKEAKPAGGADNAQNGSRPATAASTTTVDGAAKPDETPSKEVNGTAEGTPSETCQPAATSAPAPAPAWSKPKLWTGLFNKAASAAANAAAAAVQAHANGTVAADGTIGGAGAVGAFAKSNVSSIAEALQAYRVGAAEKIAFLEPRGLVNTGNMCYMNSILQVLIACVPFYDFLDQVSKKAAYSFKSETPLLDAMIMFMREFKVIDSAVSVEQLRRRLKAEELEQYGEPFTPEFIYDAIKKLPRFANMRRGHQQDAEEFLGFLLEGLHDECAQAMRVAPASTNSTAPTSPSASSKINDIPDGGDDWLEVGPRQKPAVTRSSGFPNTSSPITKIFGGQLRSELRVPGLKSSVTLEPYQPLQLDIGSPEVRNIVDALKGLTRPETLHGDFNSPRGKDVRATKQVFIESLPPVLILHLKRFQFDAEGHGTVKIWKKIGYPLELEIPHEVFSRQKRNTALADGSLPKYRLITVVYHHGKNASGGHYTVDVRRQDGREWIRMDDTVIRRLRSEDVAEGGAEEEAIKTGHAVDSRKENSAPASNRFDGINDEDAGDDDGWKQATPGSKKWSSVVNGATPNANGPKPSAAKQHKENMKDNKVAYLLFYQRI</sequence>
<feature type="region of interest" description="Disordered" evidence="7">
    <location>
        <begin position="691"/>
        <end position="713"/>
    </location>
</feature>
<evidence type="ECO:0000256" key="4">
    <source>
        <dbReference type="ARBA" id="ARBA00022786"/>
    </source>
</evidence>
<gene>
    <name evidence="9" type="ORF">QBC46DRAFT_78067</name>
</gene>
<accession>A0AAN6S6W9</accession>
<feature type="compositionally biased region" description="Polar residues" evidence="7">
    <location>
        <begin position="291"/>
        <end position="309"/>
    </location>
</feature>
<feature type="compositionally biased region" description="Basic residues" evidence="7">
    <location>
        <begin position="63"/>
        <end position="74"/>
    </location>
</feature>
<feature type="compositionally biased region" description="Low complexity" evidence="7">
    <location>
        <begin position="691"/>
        <end position="706"/>
    </location>
</feature>
<feature type="compositionally biased region" description="Polar residues" evidence="7">
    <location>
        <begin position="975"/>
        <end position="987"/>
    </location>
</feature>
<feature type="compositionally biased region" description="Polar residues" evidence="7">
    <location>
        <begin position="425"/>
        <end position="441"/>
    </location>
</feature>
<dbReference type="GO" id="GO:0005829">
    <property type="term" value="C:cytosol"/>
    <property type="evidence" value="ECO:0007669"/>
    <property type="project" value="TreeGrafter"/>
</dbReference>
<dbReference type="Proteomes" id="UP001303473">
    <property type="component" value="Unassembled WGS sequence"/>
</dbReference>
<name>A0AAN6S6W9_9PEZI</name>
<feature type="domain" description="USP" evidence="8">
    <location>
        <begin position="558"/>
        <end position="935"/>
    </location>
</feature>
<keyword evidence="4" id="KW-0833">Ubl conjugation pathway</keyword>
<dbReference type="CDD" id="cd02257">
    <property type="entry name" value="Peptidase_C19"/>
    <property type="match status" value="1"/>
</dbReference>
<organism evidence="9 10">
    <name type="scientific">Diplogelasinospora grovesii</name>
    <dbReference type="NCBI Taxonomy" id="303347"/>
    <lineage>
        <taxon>Eukaryota</taxon>
        <taxon>Fungi</taxon>
        <taxon>Dikarya</taxon>
        <taxon>Ascomycota</taxon>
        <taxon>Pezizomycotina</taxon>
        <taxon>Sordariomycetes</taxon>
        <taxon>Sordariomycetidae</taxon>
        <taxon>Sordariales</taxon>
        <taxon>Diplogelasinosporaceae</taxon>
        <taxon>Diplogelasinospora</taxon>
    </lineage>
</organism>
<dbReference type="PROSITE" id="PS00972">
    <property type="entry name" value="USP_1"/>
    <property type="match status" value="1"/>
</dbReference>